<evidence type="ECO:0000313" key="3">
    <source>
        <dbReference type="Proteomes" id="UP001343257"/>
    </source>
</evidence>
<reference evidence="2 3" key="1">
    <citation type="submission" date="2023-03" db="EMBL/GenBank/DDBJ databases">
        <title>Bacillus Genome Sequencing.</title>
        <authorList>
            <person name="Dunlap C."/>
        </authorList>
    </citation>
    <scope>NUCLEOTIDE SEQUENCE [LARGE SCALE GENOMIC DNA]</scope>
    <source>
        <strain evidence="2 3">NRS-52</strain>
    </source>
</reference>
<proteinExistence type="predicted"/>
<evidence type="ECO:0000256" key="1">
    <source>
        <dbReference type="SAM" id="SignalP"/>
    </source>
</evidence>
<keyword evidence="1" id="KW-0732">Signal</keyword>
<accession>A0ABU6PQN7</accession>
<feature type="chain" id="PRO_5047338158" evidence="1">
    <location>
        <begin position="21"/>
        <end position="179"/>
    </location>
</feature>
<name>A0ABU6PQN7_9BACL</name>
<protein>
    <submittedName>
        <fullName evidence="2">Uncharacterized protein</fullName>
    </submittedName>
</protein>
<gene>
    <name evidence="2" type="ORF">P9847_07675</name>
</gene>
<comment type="caution">
    <text evidence="2">The sequence shown here is derived from an EMBL/GenBank/DDBJ whole genome shotgun (WGS) entry which is preliminary data.</text>
</comment>
<feature type="signal peptide" evidence="1">
    <location>
        <begin position="1"/>
        <end position="20"/>
    </location>
</feature>
<dbReference type="RefSeq" id="WP_328276714.1">
    <property type="nucleotide sequence ID" value="NZ_JARTLD010000018.1"/>
</dbReference>
<evidence type="ECO:0000313" key="2">
    <source>
        <dbReference type="EMBL" id="MED5017189.1"/>
    </source>
</evidence>
<sequence length="179" mass="19304">MLKMVALLLGLIAPLSPMSAAQPAAAQIPAAEPAAVQAVVHFAQEKASRPQASWKQFDTMNGISLNDTKKDLLAKKGKPLRVTQDRLSGCTEYHYQDVSAGLCGGIVDYVHVDASSGKMQVNGTWVPLSKAEIERAFGKPQFVAEDGNVYIRGYHAIKVYQHPDSGALQGVDFFDSTTE</sequence>
<dbReference type="EMBL" id="JARTLD010000018">
    <property type="protein sequence ID" value="MED5017189.1"/>
    <property type="molecule type" value="Genomic_DNA"/>
</dbReference>
<organism evidence="2 3">
    <name type="scientific">Paenibacillus chibensis</name>
    <dbReference type="NCBI Taxonomy" id="59846"/>
    <lineage>
        <taxon>Bacteria</taxon>
        <taxon>Bacillati</taxon>
        <taxon>Bacillota</taxon>
        <taxon>Bacilli</taxon>
        <taxon>Bacillales</taxon>
        <taxon>Paenibacillaceae</taxon>
        <taxon>Paenibacillus</taxon>
    </lineage>
</organism>
<dbReference type="Proteomes" id="UP001343257">
    <property type="component" value="Unassembled WGS sequence"/>
</dbReference>
<keyword evidence="3" id="KW-1185">Reference proteome</keyword>